<keyword evidence="1" id="KW-0732">Signal</keyword>
<dbReference type="SMART" id="SM00554">
    <property type="entry name" value="FAS1"/>
    <property type="match status" value="2"/>
</dbReference>
<reference evidence="3 4" key="1">
    <citation type="submission" date="2024-09" db="EMBL/GenBank/DDBJ databases">
        <authorList>
            <person name="Sun Q."/>
            <person name="Mori K."/>
        </authorList>
    </citation>
    <scope>NUCLEOTIDE SEQUENCE [LARGE SCALE GENOMIC DNA]</scope>
    <source>
        <strain evidence="3 4">CECT 7955</strain>
    </source>
</reference>
<feature type="signal peptide" evidence="1">
    <location>
        <begin position="1"/>
        <end position="23"/>
    </location>
</feature>
<comment type="caution">
    <text evidence="3">The sequence shown here is derived from an EMBL/GenBank/DDBJ whole genome shotgun (WGS) entry which is preliminary data.</text>
</comment>
<dbReference type="PROSITE" id="PS51257">
    <property type="entry name" value="PROKAR_LIPOPROTEIN"/>
    <property type="match status" value="1"/>
</dbReference>
<dbReference type="Pfam" id="PF02469">
    <property type="entry name" value="Fasciclin"/>
    <property type="match status" value="2"/>
</dbReference>
<dbReference type="PANTHER" id="PTHR10900:SF77">
    <property type="entry name" value="FI19380P1"/>
    <property type="match status" value="1"/>
</dbReference>
<dbReference type="Proteomes" id="UP001589607">
    <property type="component" value="Unassembled WGS sequence"/>
</dbReference>
<sequence length="320" mass="33369">MKNINIKSALLAFTLLVTLVSCDNDYESEMPSIASIAVSNSAFSTLEAAAIQGGVAVVLSNSNPNDPSGKYTVFAPTNDAFAKLGLVDAGSLGALQNSFLTNTLLYHVSNGNLFANQITDGNTSASALGINRRFVSRGGDLYINGSKIILTNVAASNGTVHAIDKVMIATGVNIVESALLLNDSKVFKTPELTFLVQAVITSGLAPTLADENNKFTIFAPTDAAFKAAGFATIQDVANADPVFLQTVLLNHAISDNGTFTSEQTSTTATTAGGNTLTYSPFENGVFTILGNSNTVPANMVIPDIQCSNGVVHLIDRVLLP</sequence>
<dbReference type="InterPro" id="IPR000782">
    <property type="entry name" value="FAS1_domain"/>
</dbReference>
<keyword evidence="4" id="KW-1185">Reference proteome</keyword>
<dbReference type="PROSITE" id="PS50213">
    <property type="entry name" value="FAS1"/>
    <property type="match status" value="2"/>
</dbReference>
<dbReference type="PANTHER" id="PTHR10900">
    <property type="entry name" value="PERIOSTIN-RELATED"/>
    <property type="match status" value="1"/>
</dbReference>
<evidence type="ECO:0000256" key="1">
    <source>
        <dbReference type="SAM" id="SignalP"/>
    </source>
</evidence>
<feature type="chain" id="PRO_5046555009" evidence="1">
    <location>
        <begin position="24"/>
        <end position="320"/>
    </location>
</feature>
<accession>A0ABV5GPM8</accession>
<organism evidence="3 4">
    <name type="scientific">Flavobacterium jumunjinense</name>
    <dbReference type="NCBI Taxonomy" id="998845"/>
    <lineage>
        <taxon>Bacteria</taxon>
        <taxon>Pseudomonadati</taxon>
        <taxon>Bacteroidota</taxon>
        <taxon>Flavobacteriia</taxon>
        <taxon>Flavobacteriales</taxon>
        <taxon>Flavobacteriaceae</taxon>
        <taxon>Flavobacterium</taxon>
    </lineage>
</organism>
<dbReference type="InterPro" id="IPR036378">
    <property type="entry name" value="FAS1_dom_sf"/>
</dbReference>
<dbReference type="EMBL" id="JBHMEY010000042">
    <property type="protein sequence ID" value="MFB9097340.1"/>
    <property type="molecule type" value="Genomic_DNA"/>
</dbReference>
<dbReference type="RefSeq" id="WP_236457747.1">
    <property type="nucleotide sequence ID" value="NZ_CBCSGE010000005.1"/>
</dbReference>
<dbReference type="SUPFAM" id="SSF82153">
    <property type="entry name" value="FAS1 domain"/>
    <property type="match status" value="2"/>
</dbReference>
<name>A0ABV5GPM8_9FLAO</name>
<feature type="domain" description="FAS1" evidence="2">
    <location>
        <begin position="30"/>
        <end position="167"/>
    </location>
</feature>
<evidence type="ECO:0000259" key="2">
    <source>
        <dbReference type="PROSITE" id="PS50213"/>
    </source>
</evidence>
<feature type="domain" description="FAS1" evidence="2">
    <location>
        <begin position="179"/>
        <end position="318"/>
    </location>
</feature>
<protein>
    <submittedName>
        <fullName evidence="3">Fasciclin domain-containing protein</fullName>
    </submittedName>
</protein>
<proteinExistence type="predicted"/>
<evidence type="ECO:0000313" key="4">
    <source>
        <dbReference type="Proteomes" id="UP001589607"/>
    </source>
</evidence>
<gene>
    <name evidence="3" type="ORF">ACFFVF_12505</name>
</gene>
<evidence type="ECO:0000313" key="3">
    <source>
        <dbReference type="EMBL" id="MFB9097340.1"/>
    </source>
</evidence>
<dbReference type="Gene3D" id="2.30.180.10">
    <property type="entry name" value="FAS1 domain"/>
    <property type="match status" value="2"/>
</dbReference>
<dbReference type="InterPro" id="IPR050904">
    <property type="entry name" value="Adhesion/Biosynth-related"/>
</dbReference>